<proteinExistence type="inferred from homology"/>
<dbReference type="AlphaFoldDB" id="A4BK98"/>
<keyword evidence="3" id="KW-1185">Reference proteome</keyword>
<organism evidence="2 3">
    <name type="scientific">Reinekea blandensis MED297</name>
    <dbReference type="NCBI Taxonomy" id="314283"/>
    <lineage>
        <taxon>Bacteria</taxon>
        <taxon>Pseudomonadati</taxon>
        <taxon>Pseudomonadota</taxon>
        <taxon>Gammaproteobacteria</taxon>
        <taxon>Oceanospirillales</taxon>
        <taxon>Saccharospirillaceae</taxon>
        <taxon>Reinekea</taxon>
    </lineage>
</organism>
<evidence type="ECO:0000313" key="2">
    <source>
        <dbReference type="EMBL" id="EAR07465.1"/>
    </source>
</evidence>
<dbReference type="PANTHER" id="PTHR11060">
    <property type="entry name" value="PROTEIN MEMO1"/>
    <property type="match status" value="1"/>
</dbReference>
<dbReference type="Gene3D" id="3.40.830.10">
    <property type="entry name" value="LigB-like"/>
    <property type="match status" value="1"/>
</dbReference>
<accession>A4BK98</accession>
<dbReference type="EMBL" id="AAOE01000042">
    <property type="protein sequence ID" value="EAR07465.1"/>
    <property type="molecule type" value="Genomic_DNA"/>
</dbReference>
<comment type="similarity">
    <text evidence="1">Belongs to the MEMO1 family.</text>
</comment>
<evidence type="ECO:0000256" key="1">
    <source>
        <dbReference type="ARBA" id="ARBA00006315"/>
    </source>
</evidence>
<dbReference type="STRING" id="314283.MED297_05099"/>
<dbReference type="CDD" id="cd07361">
    <property type="entry name" value="MEMO_like"/>
    <property type="match status" value="1"/>
</dbReference>
<dbReference type="Proteomes" id="UP000005953">
    <property type="component" value="Unassembled WGS sequence"/>
</dbReference>
<comment type="caution">
    <text evidence="2">The sequence shown here is derived from an EMBL/GenBank/DDBJ whole genome shotgun (WGS) entry which is preliminary data.</text>
</comment>
<dbReference type="NCBIfam" id="TIGR04336">
    <property type="entry name" value="AmmeMemoSam_B"/>
    <property type="match status" value="1"/>
</dbReference>
<reference evidence="2 3" key="1">
    <citation type="submission" date="2006-02" db="EMBL/GenBank/DDBJ databases">
        <authorList>
            <person name="Pinhassi J."/>
            <person name="Pedros-Alio C."/>
            <person name="Ferriera S."/>
            <person name="Johnson J."/>
            <person name="Kravitz S."/>
            <person name="Halpern A."/>
            <person name="Remington K."/>
            <person name="Beeson K."/>
            <person name="Tran B."/>
            <person name="Rogers Y.-H."/>
            <person name="Friedman R."/>
            <person name="Venter J.C."/>
        </authorList>
    </citation>
    <scope>NUCLEOTIDE SEQUENCE [LARGE SCALE GENOMIC DNA]</scope>
    <source>
        <strain evidence="2 3">MED297</strain>
    </source>
</reference>
<dbReference type="Pfam" id="PF01875">
    <property type="entry name" value="Memo"/>
    <property type="match status" value="1"/>
</dbReference>
<name>A4BK98_9GAMM</name>
<protein>
    <recommendedName>
        <fullName evidence="4">MEMO1 family protein</fullName>
    </recommendedName>
</protein>
<dbReference type="HOGENOM" id="CLU_038085_2_0_6"/>
<dbReference type="RefSeq" id="WP_008048079.1">
    <property type="nucleotide sequence ID" value="NZ_CH724155.1"/>
</dbReference>
<evidence type="ECO:0000313" key="3">
    <source>
        <dbReference type="Proteomes" id="UP000005953"/>
    </source>
</evidence>
<dbReference type="OrthoDB" id="9782820at2"/>
<dbReference type="PANTHER" id="PTHR11060:SF0">
    <property type="entry name" value="PROTEIN MEMO1"/>
    <property type="match status" value="1"/>
</dbReference>
<sequence>MTIRTPAVAGTLYEADTQRLLVQMENWLESAPVKTTQSTPKVLIAPHSGFHYSGESAARAYQTLNAVYDRIRRVILLGPAHRTTVDHLVLPEDDVFATPLGQVPLDKTAVNWLRRQPGVITDNTLHAPEHSLEMQLPFLQTALEDFFLVPIIVGQVDPDLVADILDALWLGDDSLIVVSTGLSRKLTQADAEAQDRRTADRILELDPSLSYTEACGYSALNGALTWARRQGLHGQELQLTTSADRGGNQDSVRGFGSFVLG</sequence>
<dbReference type="InterPro" id="IPR002737">
    <property type="entry name" value="MEMO1_fam"/>
</dbReference>
<evidence type="ECO:0008006" key="4">
    <source>
        <dbReference type="Google" id="ProtNLM"/>
    </source>
</evidence>
<gene>
    <name evidence="2" type="ORF">MED297_05099</name>
</gene>